<dbReference type="Proteomes" id="UP000028123">
    <property type="component" value="Unassembled WGS sequence"/>
</dbReference>
<evidence type="ECO:0000313" key="1">
    <source>
        <dbReference type="EMBL" id="KEQ24888.1"/>
    </source>
</evidence>
<evidence type="ECO:0000313" key="2">
    <source>
        <dbReference type="Proteomes" id="UP000028123"/>
    </source>
</evidence>
<sequence>MELQQFHLVHSFFIPNHSYTQGYIIYEINSASKFTAHQLSAEQFTDIWRVGVLKLVKLLLELGVDGNALCEGEVEVRVAPLVLSFSSSNLEEPEPYGLDRRQPLKNVSVAISFSANIKTRVIIISY</sequence>
<dbReference type="AlphaFoldDB" id="A0A081P2G5"/>
<dbReference type="RefSeq" id="WP_036684009.1">
    <property type="nucleotide sequence ID" value="NZ_JNVM01000013.1"/>
</dbReference>
<reference evidence="1 2" key="1">
    <citation type="submission" date="2014-06" db="EMBL/GenBank/DDBJ databases">
        <title>Draft genome sequence of Paenibacillus sp. MSt1.</title>
        <authorList>
            <person name="Aw Y.K."/>
            <person name="Ong K.S."/>
            <person name="Gan H.M."/>
            <person name="Lee S.M."/>
        </authorList>
    </citation>
    <scope>NUCLEOTIDE SEQUENCE [LARGE SCALE GENOMIC DNA]</scope>
    <source>
        <strain evidence="1 2">MSt1</strain>
    </source>
</reference>
<gene>
    <name evidence="1" type="ORF">ET33_05850</name>
</gene>
<name>A0A081P2G5_9BACL</name>
<accession>A0A081P2G5</accession>
<dbReference type="EMBL" id="JNVM01000013">
    <property type="protein sequence ID" value="KEQ24888.1"/>
    <property type="molecule type" value="Genomic_DNA"/>
</dbReference>
<keyword evidence="2" id="KW-1185">Reference proteome</keyword>
<proteinExistence type="predicted"/>
<comment type="caution">
    <text evidence="1">The sequence shown here is derived from an EMBL/GenBank/DDBJ whole genome shotgun (WGS) entry which is preliminary data.</text>
</comment>
<protein>
    <submittedName>
        <fullName evidence="1">Uncharacterized protein</fullName>
    </submittedName>
</protein>
<organism evidence="1 2">
    <name type="scientific">Paenibacillus tyrfis</name>
    <dbReference type="NCBI Taxonomy" id="1501230"/>
    <lineage>
        <taxon>Bacteria</taxon>
        <taxon>Bacillati</taxon>
        <taxon>Bacillota</taxon>
        <taxon>Bacilli</taxon>
        <taxon>Bacillales</taxon>
        <taxon>Paenibacillaceae</taxon>
        <taxon>Paenibacillus</taxon>
    </lineage>
</organism>